<dbReference type="GO" id="GO:0006508">
    <property type="term" value="P:proteolysis"/>
    <property type="evidence" value="ECO:0007669"/>
    <property type="project" value="InterPro"/>
</dbReference>
<dbReference type="GO" id="GO:0070573">
    <property type="term" value="F:metallodipeptidase activity"/>
    <property type="evidence" value="ECO:0007669"/>
    <property type="project" value="InterPro"/>
</dbReference>
<dbReference type="InterPro" id="IPR008257">
    <property type="entry name" value="Pept_M19"/>
</dbReference>
<dbReference type="CDD" id="cd01301">
    <property type="entry name" value="rDP_like"/>
    <property type="match status" value="1"/>
</dbReference>
<dbReference type="Pfam" id="PF01244">
    <property type="entry name" value="Peptidase_M19"/>
    <property type="match status" value="1"/>
</dbReference>
<dbReference type="SUPFAM" id="SSF51556">
    <property type="entry name" value="Metallo-dependent hydrolases"/>
    <property type="match status" value="1"/>
</dbReference>
<reference evidence="2" key="1">
    <citation type="submission" date="2016-10" db="EMBL/GenBank/DDBJ databases">
        <authorList>
            <person name="Varghese N."/>
            <person name="Submissions S."/>
        </authorList>
    </citation>
    <scope>NUCLEOTIDE SEQUENCE [LARGE SCALE GENOMIC DNA]</scope>
    <source>
        <strain evidence="2">DSM 13327</strain>
    </source>
</reference>
<dbReference type="PANTHER" id="PTHR10443:SF12">
    <property type="entry name" value="DIPEPTIDASE"/>
    <property type="match status" value="1"/>
</dbReference>
<organism evidence="1 2">
    <name type="scientific">Pelosinus propionicus DSM 13327</name>
    <dbReference type="NCBI Taxonomy" id="1123291"/>
    <lineage>
        <taxon>Bacteria</taxon>
        <taxon>Bacillati</taxon>
        <taxon>Bacillota</taxon>
        <taxon>Negativicutes</taxon>
        <taxon>Selenomonadales</taxon>
        <taxon>Sporomusaceae</taxon>
        <taxon>Pelosinus</taxon>
    </lineage>
</organism>
<evidence type="ECO:0000313" key="2">
    <source>
        <dbReference type="Proteomes" id="UP000199520"/>
    </source>
</evidence>
<evidence type="ECO:0000313" key="1">
    <source>
        <dbReference type="EMBL" id="SFL79724.1"/>
    </source>
</evidence>
<name>A0A1I4KLV3_9FIRM</name>
<dbReference type="AlphaFoldDB" id="A0A1I4KLV3"/>
<dbReference type="OrthoDB" id="9804920at2"/>
<dbReference type="EMBL" id="FOTS01000018">
    <property type="protein sequence ID" value="SFL79724.1"/>
    <property type="molecule type" value="Genomic_DNA"/>
</dbReference>
<dbReference type="STRING" id="1123291.SAMN04490355_101864"/>
<keyword evidence="2" id="KW-1185">Reference proteome</keyword>
<dbReference type="PROSITE" id="PS51365">
    <property type="entry name" value="RENAL_DIPEPTIDASE_2"/>
    <property type="match status" value="1"/>
</dbReference>
<protein>
    <submittedName>
        <fullName evidence="1">Membrane dipeptidase</fullName>
    </submittedName>
</protein>
<dbReference type="RefSeq" id="WP_090936985.1">
    <property type="nucleotide sequence ID" value="NZ_FOTS01000018.1"/>
</dbReference>
<sequence length="311" mass="35115">MQIIDLHCDTIMHLMDQPHLNLYHNNLSVDIEKLQSGNALAQFFALYIDLAKQQNPLQYCLSMLDVFHREMKSQHSYIAIAQNYQDLLLNQQAGKISAFLTIEEGGALQGRLENLRNFYRLGVRLLTLTWNYPNEIGYPNVDERYGKLGLTDFGKQVIGQMNQLGMIIDVSHLSDQGFYDVAALSNQPFVASHSNARAIREHRRNLTDDMITLLAEKGGIMGINFSGNFLAGSNWSRADDMVRHIKHIVKIGGIDVVALGTDFDGIEYQLEISHLGNINKLVDALISNGFTTDDIEKICYKNAIRIIKECL</sequence>
<dbReference type="Gene3D" id="3.20.20.140">
    <property type="entry name" value="Metal-dependent hydrolases"/>
    <property type="match status" value="1"/>
</dbReference>
<dbReference type="Proteomes" id="UP000199520">
    <property type="component" value="Unassembled WGS sequence"/>
</dbReference>
<dbReference type="PANTHER" id="PTHR10443">
    <property type="entry name" value="MICROSOMAL DIPEPTIDASE"/>
    <property type="match status" value="1"/>
</dbReference>
<accession>A0A1I4KLV3</accession>
<proteinExistence type="predicted"/>
<gene>
    <name evidence="1" type="ORF">SAMN04490355_101864</name>
</gene>
<dbReference type="InterPro" id="IPR032466">
    <property type="entry name" value="Metal_Hydrolase"/>
</dbReference>